<feature type="compositionally biased region" description="Basic residues" evidence="1">
    <location>
        <begin position="105"/>
        <end position="114"/>
    </location>
</feature>
<evidence type="ECO:0000256" key="1">
    <source>
        <dbReference type="SAM" id="MobiDB-lite"/>
    </source>
</evidence>
<proteinExistence type="predicted"/>
<name>A0A1B7TA34_9ASCO</name>
<gene>
    <name evidence="2" type="ORF">HANVADRAFT_49911</name>
</gene>
<feature type="compositionally biased region" description="Low complexity" evidence="1">
    <location>
        <begin position="24"/>
        <end position="39"/>
    </location>
</feature>
<feature type="region of interest" description="Disordered" evidence="1">
    <location>
        <begin position="1"/>
        <end position="43"/>
    </location>
</feature>
<feature type="compositionally biased region" description="Polar residues" evidence="1">
    <location>
        <begin position="1"/>
        <end position="16"/>
    </location>
</feature>
<feature type="region of interest" description="Disordered" evidence="1">
    <location>
        <begin position="80"/>
        <end position="125"/>
    </location>
</feature>
<protein>
    <submittedName>
        <fullName evidence="2">Uncharacterized protein</fullName>
    </submittedName>
</protein>
<dbReference type="AlphaFoldDB" id="A0A1B7TA34"/>
<comment type="caution">
    <text evidence="2">The sequence shown here is derived from an EMBL/GenBank/DDBJ whole genome shotgun (WGS) entry which is preliminary data.</text>
</comment>
<evidence type="ECO:0000313" key="2">
    <source>
        <dbReference type="EMBL" id="OBA25601.1"/>
    </source>
</evidence>
<sequence length="648" mass="72156">MNNENNDPSEVVNTTSIKEDESNKSTLTTKTSSSSTSSSIHPKAKQLKIMIDKKLANINPVTKIVEPAFNRIKLSDISKLSNYNSNDNANDGIKNNNLDTTNKVTKSKKKKKRNSTNIKPSLSSLLPQAEKQHIVNANPAIDKDKLQLEKHIFVKELHNQFKLDVQNTDSNQQNSSSISESKKGRKLRKEYTLPPKPVKQAPFYEMEMKKYEAAKYYLINQNKTTLAKTCKQFKVSVPTLITYMDKARVDTFLKTGKYSGTSAKRERRNVKNQYQEKDQQSDKWIDTIKCLIKDVPGPEENQSDLVTDENGDVNMEYANKNYFIKYNSNMTKEEKMQEHLVKSKQFMRNTQLKLQSLKGSSRSVVTTPKITANSNNMVNISKLHHLSHAATSQLIQLPPLRLPAQNQQLQQQQQQNLSQDNKNNIVGKNTITLPSPGPTFIPKSTTKSFPVFDYQAAGISSATKISIDFSRPSSSYYKNLQPQNILTQQSYNQHVPNHNIHQQQQQQRVSNEQMLIQHNVSNGVLKPVGLGMPSIKNQNISQVSVSSPAMVSLKNIGFNSIGNKTASLSERGGRKGLPSKLNLNNENSLSSGTNVVEDSSLDNESGVRGNNINLNSNSGSSGSGSSGSFVITPPNSGTTAKDENNPVL</sequence>
<organism evidence="2 3">
    <name type="scientific">Hanseniaspora valbyensis NRRL Y-1626</name>
    <dbReference type="NCBI Taxonomy" id="766949"/>
    <lineage>
        <taxon>Eukaryota</taxon>
        <taxon>Fungi</taxon>
        <taxon>Dikarya</taxon>
        <taxon>Ascomycota</taxon>
        <taxon>Saccharomycotina</taxon>
        <taxon>Saccharomycetes</taxon>
        <taxon>Saccharomycodales</taxon>
        <taxon>Saccharomycodaceae</taxon>
        <taxon>Hanseniaspora</taxon>
    </lineage>
</organism>
<reference evidence="3" key="1">
    <citation type="journal article" date="2016" name="Proc. Natl. Acad. Sci. U.S.A.">
        <title>Comparative genomics of biotechnologically important yeasts.</title>
        <authorList>
            <person name="Riley R."/>
            <person name="Haridas S."/>
            <person name="Wolfe K.H."/>
            <person name="Lopes M.R."/>
            <person name="Hittinger C.T."/>
            <person name="Goeker M."/>
            <person name="Salamov A.A."/>
            <person name="Wisecaver J.H."/>
            <person name="Long T.M."/>
            <person name="Calvey C.H."/>
            <person name="Aerts A.L."/>
            <person name="Barry K.W."/>
            <person name="Choi C."/>
            <person name="Clum A."/>
            <person name="Coughlan A.Y."/>
            <person name="Deshpande S."/>
            <person name="Douglass A.P."/>
            <person name="Hanson S.J."/>
            <person name="Klenk H.-P."/>
            <person name="LaButti K.M."/>
            <person name="Lapidus A."/>
            <person name="Lindquist E.A."/>
            <person name="Lipzen A.M."/>
            <person name="Meier-Kolthoff J.P."/>
            <person name="Ohm R.A."/>
            <person name="Otillar R.P."/>
            <person name="Pangilinan J.L."/>
            <person name="Peng Y."/>
            <person name="Rokas A."/>
            <person name="Rosa C.A."/>
            <person name="Scheuner C."/>
            <person name="Sibirny A.A."/>
            <person name="Slot J.C."/>
            <person name="Stielow J.B."/>
            <person name="Sun H."/>
            <person name="Kurtzman C.P."/>
            <person name="Blackwell M."/>
            <person name="Grigoriev I.V."/>
            <person name="Jeffries T.W."/>
        </authorList>
    </citation>
    <scope>NUCLEOTIDE SEQUENCE [LARGE SCALE GENOMIC DNA]</scope>
    <source>
        <strain evidence="3">NRRL Y-1626</strain>
    </source>
</reference>
<evidence type="ECO:0000313" key="3">
    <source>
        <dbReference type="Proteomes" id="UP000092321"/>
    </source>
</evidence>
<feature type="compositionally biased region" description="Low complexity" evidence="1">
    <location>
        <begin position="166"/>
        <end position="179"/>
    </location>
</feature>
<keyword evidence="3" id="KW-1185">Reference proteome</keyword>
<feature type="compositionally biased region" description="Low complexity" evidence="1">
    <location>
        <begin position="609"/>
        <end position="620"/>
    </location>
</feature>
<dbReference type="EMBL" id="LXPE01000065">
    <property type="protein sequence ID" value="OBA25601.1"/>
    <property type="molecule type" value="Genomic_DNA"/>
</dbReference>
<feature type="compositionally biased region" description="Low complexity" evidence="1">
    <location>
        <begin position="578"/>
        <end position="591"/>
    </location>
</feature>
<feature type="region of interest" description="Disordered" evidence="1">
    <location>
        <begin position="563"/>
        <end position="648"/>
    </location>
</feature>
<feature type="region of interest" description="Disordered" evidence="1">
    <location>
        <begin position="164"/>
        <end position="190"/>
    </location>
</feature>
<dbReference type="Proteomes" id="UP000092321">
    <property type="component" value="Unassembled WGS sequence"/>
</dbReference>
<feature type="compositionally biased region" description="Low complexity" evidence="1">
    <location>
        <begin position="84"/>
        <end position="104"/>
    </location>
</feature>
<accession>A0A1B7TA34</accession>
<dbReference type="OrthoDB" id="3972782at2759"/>